<keyword evidence="9" id="KW-1185">Reference proteome</keyword>
<dbReference type="FunFam" id="3.30.2160.10:FF:000004">
    <property type="entry name" value="probable E3 ubiquitin-protein ligase HERC4 isoform X1"/>
    <property type="match status" value="1"/>
</dbReference>
<dbReference type="GO" id="GO:0000209">
    <property type="term" value="P:protein polyubiquitination"/>
    <property type="evidence" value="ECO:0007669"/>
    <property type="project" value="InterPro"/>
</dbReference>
<feature type="region of interest" description="Disordered" evidence="6">
    <location>
        <begin position="174"/>
        <end position="194"/>
    </location>
</feature>
<proteinExistence type="predicted"/>
<evidence type="ECO:0000256" key="2">
    <source>
        <dbReference type="ARBA" id="ARBA00012485"/>
    </source>
</evidence>
<dbReference type="SUPFAM" id="SSF56204">
    <property type="entry name" value="Hect, E3 ligase catalytic domain"/>
    <property type="match status" value="1"/>
</dbReference>
<feature type="compositionally biased region" description="Low complexity" evidence="6">
    <location>
        <begin position="549"/>
        <end position="563"/>
    </location>
</feature>
<feature type="compositionally biased region" description="Polar residues" evidence="6">
    <location>
        <begin position="50"/>
        <end position="62"/>
    </location>
</feature>
<feature type="region of interest" description="Disordered" evidence="6">
    <location>
        <begin position="406"/>
        <end position="434"/>
    </location>
</feature>
<dbReference type="Gene3D" id="3.30.2160.10">
    <property type="entry name" value="Hect, E3 ligase catalytic domain"/>
    <property type="match status" value="1"/>
</dbReference>
<name>A0AAN6NG40_9PEZI</name>
<feature type="region of interest" description="Disordered" evidence="6">
    <location>
        <begin position="282"/>
        <end position="326"/>
    </location>
</feature>
<feature type="region of interest" description="Disordered" evidence="6">
    <location>
        <begin position="353"/>
        <end position="383"/>
    </location>
</feature>
<dbReference type="CDD" id="cd00078">
    <property type="entry name" value="HECTc"/>
    <property type="match status" value="1"/>
</dbReference>
<dbReference type="EMBL" id="MU853765">
    <property type="protein sequence ID" value="KAK3943523.1"/>
    <property type="molecule type" value="Genomic_DNA"/>
</dbReference>
<evidence type="ECO:0000313" key="8">
    <source>
        <dbReference type="EMBL" id="KAK3943523.1"/>
    </source>
</evidence>
<feature type="compositionally biased region" description="Polar residues" evidence="6">
    <location>
        <begin position="127"/>
        <end position="136"/>
    </location>
</feature>
<evidence type="ECO:0000256" key="5">
    <source>
        <dbReference type="PROSITE-ProRule" id="PRU00104"/>
    </source>
</evidence>
<dbReference type="PANTHER" id="PTHR45700">
    <property type="entry name" value="UBIQUITIN-PROTEIN LIGASE E3C"/>
    <property type="match status" value="1"/>
</dbReference>
<comment type="catalytic activity">
    <reaction evidence="1">
        <text>S-ubiquitinyl-[E2 ubiquitin-conjugating enzyme]-L-cysteine + [acceptor protein]-L-lysine = [E2 ubiquitin-conjugating enzyme]-L-cysteine + N(6)-ubiquitinyl-[acceptor protein]-L-lysine.</text>
        <dbReference type="EC" id="2.3.2.26"/>
    </reaction>
</comment>
<dbReference type="InterPro" id="IPR000569">
    <property type="entry name" value="HECT_dom"/>
</dbReference>
<reference evidence="9" key="1">
    <citation type="journal article" date="2023" name="Mol. Phylogenet. Evol.">
        <title>Genome-scale phylogeny and comparative genomics of the fungal order Sordariales.</title>
        <authorList>
            <person name="Hensen N."/>
            <person name="Bonometti L."/>
            <person name="Westerberg I."/>
            <person name="Brannstrom I.O."/>
            <person name="Guillou S."/>
            <person name="Cros-Aarteil S."/>
            <person name="Calhoun S."/>
            <person name="Haridas S."/>
            <person name="Kuo A."/>
            <person name="Mondo S."/>
            <person name="Pangilinan J."/>
            <person name="Riley R."/>
            <person name="LaButti K."/>
            <person name="Andreopoulos B."/>
            <person name="Lipzen A."/>
            <person name="Chen C."/>
            <person name="Yan M."/>
            <person name="Daum C."/>
            <person name="Ng V."/>
            <person name="Clum A."/>
            <person name="Steindorff A."/>
            <person name="Ohm R.A."/>
            <person name="Martin F."/>
            <person name="Silar P."/>
            <person name="Natvig D.O."/>
            <person name="Lalanne C."/>
            <person name="Gautier V."/>
            <person name="Ament-Velasquez S.L."/>
            <person name="Kruys A."/>
            <person name="Hutchinson M.I."/>
            <person name="Powell A.J."/>
            <person name="Barry K."/>
            <person name="Miller A.N."/>
            <person name="Grigoriev I.V."/>
            <person name="Debuchy R."/>
            <person name="Gladieux P."/>
            <person name="Hiltunen Thoren M."/>
            <person name="Johannesson H."/>
        </authorList>
    </citation>
    <scope>NUCLEOTIDE SEQUENCE [LARGE SCALE GENOMIC DNA]</scope>
    <source>
        <strain evidence="9">CBS 340.73</strain>
    </source>
</reference>
<dbReference type="PANTHER" id="PTHR45700:SF8">
    <property type="entry name" value="HECT-TYPE E3 UBIQUITIN TRANSFERASE"/>
    <property type="match status" value="1"/>
</dbReference>
<gene>
    <name evidence="8" type="ORF">QBC46DRAFT_307137</name>
</gene>
<feature type="compositionally biased region" description="Basic and acidic residues" evidence="6">
    <location>
        <begin position="372"/>
        <end position="381"/>
    </location>
</feature>
<evidence type="ECO:0000313" key="9">
    <source>
        <dbReference type="Proteomes" id="UP001303473"/>
    </source>
</evidence>
<evidence type="ECO:0000256" key="3">
    <source>
        <dbReference type="ARBA" id="ARBA00022679"/>
    </source>
</evidence>
<dbReference type="Pfam" id="PF00632">
    <property type="entry name" value="HECT"/>
    <property type="match status" value="1"/>
</dbReference>
<dbReference type="GO" id="GO:0061630">
    <property type="term" value="F:ubiquitin protein ligase activity"/>
    <property type="evidence" value="ECO:0007669"/>
    <property type="project" value="UniProtKB-EC"/>
</dbReference>
<feature type="compositionally biased region" description="Polar residues" evidence="6">
    <location>
        <begin position="413"/>
        <end position="434"/>
    </location>
</feature>
<evidence type="ECO:0000256" key="1">
    <source>
        <dbReference type="ARBA" id="ARBA00000885"/>
    </source>
</evidence>
<keyword evidence="3" id="KW-0808">Transferase</keyword>
<feature type="compositionally biased region" description="Polar residues" evidence="6">
    <location>
        <begin position="15"/>
        <end position="26"/>
    </location>
</feature>
<protein>
    <recommendedName>
        <fullName evidence="2">HECT-type E3 ubiquitin transferase</fullName>
        <ecNumber evidence="2">2.3.2.26</ecNumber>
    </recommendedName>
</protein>
<feature type="region of interest" description="Disordered" evidence="6">
    <location>
        <begin position="234"/>
        <end position="270"/>
    </location>
</feature>
<keyword evidence="4 5" id="KW-0833">Ubl conjugation pathway</keyword>
<feature type="region of interest" description="Disordered" evidence="6">
    <location>
        <begin position="540"/>
        <end position="564"/>
    </location>
</feature>
<feature type="active site" description="Glycyl thioester intermediate" evidence="5">
    <location>
        <position position="1135"/>
    </location>
</feature>
<dbReference type="SMART" id="SM00119">
    <property type="entry name" value="HECTc"/>
    <property type="match status" value="1"/>
</dbReference>
<evidence type="ECO:0000256" key="6">
    <source>
        <dbReference type="SAM" id="MobiDB-lite"/>
    </source>
</evidence>
<dbReference type="PROSITE" id="PS50237">
    <property type="entry name" value="HECT"/>
    <property type="match status" value="1"/>
</dbReference>
<dbReference type="Gene3D" id="3.90.1750.10">
    <property type="entry name" value="Hect, E3 ligase catalytic domains"/>
    <property type="match status" value="1"/>
</dbReference>
<dbReference type="InterPro" id="IPR044611">
    <property type="entry name" value="E3A/B/C-like"/>
</dbReference>
<dbReference type="InterPro" id="IPR035983">
    <property type="entry name" value="Hect_E3_ubiquitin_ligase"/>
</dbReference>
<dbReference type="EC" id="2.3.2.26" evidence="2"/>
<feature type="domain" description="HECT" evidence="7">
    <location>
        <begin position="820"/>
        <end position="1167"/>
    </location>
</feature>
<accession>A0AAN6NG40</accession>
<feature type="compositionally biased region" description="Basic and acidic residues" evidence="6">
    <location>
        <begin position="95"/>
        <end position="104"/>
    </location>
</feature>
<dbReference type="AlphaFoldDB" id="A0AAN6NG40"/>
<organism evidence="8 9">
    <name type="scientific">Diplogelasinospora grovesii</name>
    <dbReference type="NCBI Taxonomy" id="303347"/>
    <lineage>
        <taxon>Eukaryota</taxon>
        <taxon>Fungi</taxon>
        <taxon>Dikarya</taxon>
        <taxon>Ascomycota</taxon>
        <taxon>Pezizomycotina</taxon>
        <taxon>Sordariomycetes</taxon>
        <taxon>Sordariomycetidae</taxon>
        <taxon>Sordariales</taxon>
        <taxon>Diplogelasinosporaceae</taxon>
        <taxon>Diplogelasinospora</taxon>
    </lineage>
</organism>
<evidence type="ECO:0000256" key="4">
    <source>
        <dbReference type="ARBA" id="ARBA00022786"/>
    </source>
</evidence>
<sequence>MAPWPGRTNSHRSIDSSTNNGQTSSPRPHAGSPSARFTSGSRMTDFEVLDNSQIQGDSSSSDEGLHPSRPQRPARHTRSVSHPFPSLFSSKKKKPEPPTTKDSDSEPTDDAAPMSKPSRPQIRGHRNGSSTGSKDYNTGNCITCGSLVRWPRELHVFKCTICLTINDILPHDMTSRREGTQKSTAELEERPWSNEKPLSVEHTKLLTIQCLSSFLLSVLQDRSKIMRLGYQGTRPQRYSVSPDDSRNSLSLPAGTRASRPNASEVSESGSLLDEMAELSIRGQQQRTNGMLRSYSTSYPQGRPTLRDMTPPDDRSYHNQQPPSLEPERKHVFKELEDYIISCFASFHCLNNSFRTPRSGHHTRNGGGSMRRRNPEPRRESQNTDCPIIDLDAKLLLLGDFAENGAWWTGGQGNQPPGRTTSTRSENGQSPVSTRSPYIDWSQVEEWYTAVIEAARSWRSVYDEIIDDDPTLAVPSAILQDIETLILMGQDHAQRTLLKASEIILKRPGRILTEPHQLRFLLIVSANPLLHASHKPYVGEFTHTENSNLGHGSPSSQGSGPASGRHSGIIKRIVGLMSHATNDCHNHLVAWFARYPEPSFVRVKDMVAGFLAYRLNRQNEKKRDIKIDLTGGLIPSMGAGQSPASLHAALGERSGSVRKQKETPPRIIYQDDWQIRAAAQVLGFLFAANNMGHVRRHSASHLDNLAGSTRDRVQARGQVLATSDFYTTLLDDSNLLADFEAWESKRGKFSFCQYPFLLSIWAKIQILEYDARRQMQNKARDAFFDSIMTRRTIEQFLVLHIRRDCLVEDSLKAVGEVIGGGGEEIKKGLRIIFKGEEGVDAGGLRKEWFLLLVREVFNPDHGMFIYDEDSQYCYFNPSSLEPSEQFFLVGVVFGLAIYNSTILDVALPPFAFRKLLMAAPPPAAASTSQPRQSMTYSLDDLAEYRPRLASGLRQLLDYEGDVESTFYLDFVVDVDKYGLTERVPLCPGGERRAVTNSNRREYVDLYVRYLLDTAVTRQFEPFKRGFYTVCGGNALSLFRPEEIELLVRGSDEALDIRSLRGAAAYDNWGVPNPADREPTIQWFWEAFENASPKGQRKLLLFITGSDRIPATGAASLTIRITCLGDDCERYPTARTCFNVLTLYRYPTREKLETMLWRAVYESEGFGLK</sequence>
<feature type="region of interest" description="Disordered" evidence="6">
    <location>
        <begin position="1"/>
        <end position="136"/>
    </location>
</feature>
<comment type="caution">
    <text evidence="8">The sequence shown here is derived from an EMBL/GenBank/DDBJ whole genome shotgun (WGS) entry which is preliminary data.</text>
</comment>
<evidence type="ECO:0000259" key="7">
    <source>
        <dbReference type="PROSITE" id="PS50237"/>
    </source>
</evidence>
<feature type="compositionally biased region" description="Polar residues" evidence="6">
    <location>
        <begin position="282"/>
        <end position="299"/>
    </location>
</feature>
<dbReference type="Gene3D" id="3.30.2410.10">
    <property type="entry name" value="Hect, E3 ligase catalytic domain"/>
    <property type="match status" value="1"/>
</dbReference>
<feature type="compositionally biased region" description="Polar residues" evidence="6">
    <location>
        <begin position="258"/>
        <end position="269"/>
    </location>
</feature>
<dbReference type="Proteomes" id="UP001303473">
    <property type="component" value="Unassembled WGS sequence"/>
</dbReference>